<name>A0ABT2MRP9_9CYAN</name>
<dbReference type="PANTHER" id="PTHR35788:SF1">
    <property type="entry name" value="EXPORTED PROTEIN"/>
    <property type="match status" value="1"/>
</dbReference>
<organism evidence="1 2">
    <name type="scientific">Laspinema palackyanum D2a</name>
    <dbReference type="NCBI Taxonomy" id="2953684"/>
    <lineage>
        <taxon>Bacteria</taxon>
        <taxon>Bacillati</taxon>
        <taxon>Cyanobacteriota</taxon>
        <taxon>Cyanophyceae</taxon>
        <taxon>Oscillatoriophycideae</taxon>
        <taxon>Oscillatoriales</taxon>
        <taxon>Laspinemataceae</taxon>
        <taxon>Laspinema</taxon>
        <taxon>Laspinema palackyanum</taxon>
    </lineage>
</organism>
<dbReference type="PANTHER" id="PTHR35788">
    <property type="entry name" value="EXPORTED PROTEIN-RELATED"/>
    <property type="match status" value="1"/>
</dbReference>
<reference evidence="1 2" key="1">
    <citation type="journal article" date="2022" name="Front. Microbiol.">
        <title>High genomic differentiation and limited gene flow indicate recent cryptic speciation within the genus Laspinema (cyanobacteria).</title>
        <authorList>
            <person name="Stanojkovic A."/>
            <person name="Skoupy S."/>
            <person name="Skaloud P."/>
            <person name="Dvorak P."/>
        </authorList>
    </citation>
    <scope>NUCLEOTIDE SEQUENCE [LARGE SCALE GENOMIC DNA]</scope>
    <source>
        <strain evidence="1 2">D2a</strain>
    </source>
</reference>
<dbReference type="EMBL" id="JAMXFF010000019">
    <property type="protein sequence ID" value="MCT7967420.1"/>
    <property type="molecule type" value="Genomic_DNA"/>
</dbReference>
<keyword evidence="2" id="KW-1185">Reference proteome</keyword>
<dbReference type="InterPro" id="IPR007391">
    <property type="entry name" value="Vancomycin_resist_VanW"/>
</dbReference>
<dbReference type="Pfam" id="PF04294">
    <property type="entry name" value="VanW"/>
    <property type="match status" value="1"/>
</dbReference>
<dbReference type="RefSeq" id="WP_368007005.1">
    <property type="nucleotide sequence ID" value="NZ_JAMXFF010000019.1"/>
</dbReference>
<sequence length="222" mass="24945">MFVKSHPLSQGKLDLFDSKIAIRQVIPNNSYLNNKKHNLATAIACIENLCIHPGQIFSFWHLVGEPSQQKGYLESRAIVNNQLKSEFGGGLCQIPGLLYVLILKAGLNALERHPHSKDIYTEETRFAPLGSDATVVYGYKDFRFQNTLSVPLCFRFTLLEEGIIAELCSTQTLEEFSVDFKVEQLPGGIKQVETLRYSQLTDSREKITTTIYPPLDPDAVPL</sequence>
<comment type="caution">
    <text evidence="1">The sequence shown here is derived from an EMBL/GenBank/DDBJ whole genome shotgun (WGS) entry which is preliminary data.</text>
</comment>
<dbReference type="InterPro" id="IPR052913">
    <property type="entry name" value="Glycopeptide_resist_protein"/>
</dbReference>
<dbReference type="Proteomes" id="UP001525890">
    <property type="component" value="Unassembled WGS sequence"/>
</dbReference>
<protein>
    <submittedName>
        <fullName evidence="1">VanW family protein</fullName>
    </submittedName>
</protein>
<evidence type="ECO:0000313" key="2">
    <source>
        <dbReference type="Proteomes" id="UP001525890"/>
    </source>
</evidence>
<accession>A0ABT2MRP9</accession>
<proteinExistence type="predicted"/>
<gene>
    <name evidence="1" type="ORF">NG799_13855</name>
</gene>
<evidence type="ECO:0000313" key="1">
    <source>
        <dbReference type="EMBL" id="MCT7967420.1"/>
    </source>
</evidence>